<evidence type="ECO:0000256" key="1">
    <source>
        <dbReference type="PIRNR" id="PIRNR000441"/>
    </source>
</evidence>
<dbReference type="PANTHER" id="PTHR42811">
    <property type="entry name" value="SERINE ACETYLTRANSFERASE"/>
    <property type="match status" value="1"/>
</dbReference>
<organism evidence="2 3">
    <name type="scientific">Fusibacillus kribbianus</name>
    <dbReference type="NCBI Taxonomy" id="3044208"/>
    <lineage>
        <taxon>Bacteria</taxon>
        <taxon>Bacillati</taxon>
        <taxon>Bacillota</taxon>
        <taxon>Clostridia</taxon>
        <taxon>Lachnospirales</taxon>
        <taxon>Lachnospiraceae</taxon>
        <taxon>Fusibacillus</taxon>
    </lineage>
</organism>
<comment type="caution">
    <text evidence="2">The sequence shown here is derived from an EMBL/GenBank/DDBJ whole genome shotgun (WGS) entry which is preliminary data.</text>
</comment>
<sequence>MSFYYCQSRKERFVYRITHDPIFYIAKYIRLLRIEEYYFNVKKGKVGTFFYLWSFRRKNNIGNKLGIKIPKNTFGPGLTIYHHGEIIVNEKAQIGADAKLHGGNCIGNNGKNDEAPQIGDGLDLGIGAKIIGDVSLGNNICVGANAVVTKSFSGDNLTLIGIPARKR</sequence>
<protein>
    <recommendedName>
        <fullName evidence="1">Serine acetyltransferase</fullName>
        <ecNumber evidence="1">2.3.1.30</ecNumber>
    </recommendedName>
</protein>
<name>A0AAP4B8E4_9FIRM</name>
<evidence type="ECO:0000313" key="2">
    <source>
        <dbReference type="EMBL" id="MDI9241550.1"/>
    </source>
</evidence>
<keyword evidence="1" id="KW-0012">Acyltransferase</keyword>
<gene>
    <name evidence="2" type="ORF">QJ036_03540</name>
</gene>
<dbReference type="Proteomes" id="UP001300383">
    <property type="component" value="Unassembled WGS sequence"/>
</dbReference>
<keyword evidence="1" id="KW-0808">Transferase</keyword>
<dbReference type="SUPFAM" id="SSF51161">
    <property type="entry name" value="Trimeric LpxA-like enzymes"/>
    <property type="match status" value="1"/>
</dbReference>
<comment type="catalytic activity">
    <reaction evidence="1">
        <text>L-serine + acetyl-CoA = O-acetyl-L-serine + CoA</text>
        <dbReference type="Rhea" id="RHEA:24560"/>
        <dbReference type="ChEBI" id="CHEBI:33384"/>
        <dbReference type="ChEBI" id="CHEBI:57287"/>
        <dbReference type="ChEBI" id="CHEBI:57288"/>
        <dbReference type="ChEBI" id="CHEBI:58340"/>
        <dbReference type="EC" id="2.3.1.30"/>
    </reaction>
</comment>
<keyword evidence="3" id="KW-1185">Reference proteome</keyword>
<dbReference type="EMBL" id="JASGBQ010000003">
    <property type="protein sequence ID" value="MDI9241550.1"/>
    <property type="molecule type" value="Genomic_DNA"/>
</dbReference>
<proteinExistence type="inferred from homology"/>
<reference evidence="2 3" key="1">
    <citation type="submission" date="2023-05" db="EMBL/GenBank/DDBJ databases">
        <title>[ruminococcus] sp. nov., isolated from a pig farm feces dump.</title>
        <authorList>
            <person name="Chang Y.-H."/>
        </authorList>
    </citation>
    <scope>NUCLEOTIDE SEQUENCE [LARGE SCALE GENOMIC DNA]</scope>
    <source>
        <strain evidence="2 3">YH-rum2234</strain>
    </source>
</reference>
<dbReference type="AlphaFoldDB" id="A0AAP4B8E4"/>
<dbReference type="InterPro" id="IPR011004">
    <property type="entry name" value="Trimer_LpxA-like_sf"/>
</dbReference>
<dbReference type="InterPro" id="IPR005881">
    <property type="entry name" value="Ser_O-AcTrfase"/>
</dbReference>
<dbReference type="Gene3D" id="2.160.10.10">
    <property type="entry name" value="Hexapeptide repeat proteins"/>
    <property type="match status" value="1"/>
</dbReference>
<evidence type="ECO:0000313" key="3">
    <source>
        <dbReference type="Proteomes" id="UP001300383"/>
    </source>
</evidence>
<dbReference type="EC" id="2.3.1.30" evidence="1"/>
<dbReference type="GO" id="GO:0006535">
    <property type="term" value="P:cysteine biosynthetic process from serine"/>
    <property type="evidence" value="ECO:0007669"/>
    <property type="project" value="InterPro"/>
</dbReference>
<dbReference type="GO" id="GO:0009001">
    <property type="term" value="F:serine O-acetyltransferase activity"/>
    <property type="evidence" value="ECO:0007669"/>
    <property type="project" value="UniProtKB-EC"/>
</dbReference>
<dbReference type="PIRSF" id="PIRSF000441">
    <property type="entry name" value="CysE"/>
    <property type="match status" value="1"/>
</dbReference>
<comment type="similarity">
    <text evidence="1">Belongs to the transferase hexapeptide repeat family.</text>
</comment>
<accession>A0AAP4B8E4</accession>
<dbReference type="GO" id="GO:0005737">
    <property type="term" value="C:cytoplasm"/>
    <property type="evidence" value="ECO:0007669"/>
    <property type="project" value="InterPro"/>
</dbReference>